<sequence>MTSPQLTQLAPQTEFPPVAGTEYQRSELNIPIVVDGEFKEILKMTAVLQLDRGAPVTNAGGHRQFEFQIQTWEVAGYSEFLSEWVTITLSDVQQPRSLAIAQTAAADFPAIIVYNAIFDVYVGKRLVAGQVTGLGVGVEAYEVPPQVGIQFQKAFPLGPGIEASAGACEEEASLREEQFMSVAEEFRNLRA</sequence>
<comment type="caution">
    <text evidence="1">The sequence shown here is derived from an EMBL/GenBank/DDBJ whole genome shotgun (WGS) entry which is preliminary data.</text>
</comment>
<dbReference type="EMBL" id="BOPH01000082">
    <property type="protein sequence ID" value="GIJ70765.1"/>
    <property type="molecule type" value="Genomic_DNA"/>
</dbReference>
<evidence type="ECO:0000313" key="1">
    <source>
        <dbReference type="EMBL" id="GIJ70765.1"/>
    </source>
</evidence>
<dbReference type="Proteomes" id="UP000635606">
    <property type="component" value="Unassembled WGS sequence"/>
</dbReference>
<proteinExistence type="predicted"/>
<organism evidence="1 2">
    <name type="scientific">Virgisporangium ochraceum</name>
    <dbReference type="NCBI Taxonomy" id="65505"/>
    <lineage>
        <taxon>Bacteria</taxon>
        <taxon>Bacillati</taxon>
        <taxon>Actinomycetota</taxon>
        <taxon>Actinomycetes</taxon>
        <taxon>Micromonosporales</taxon>
        <taxon>Micromonosporaceae</taxon>
        <taxon>Virgisporangium</taxon>
    </lineage>
</organism>
<accession>A0A8J4ECR6</accession>
<reference evidence="1" key="1">
    <citation type="submission" date="2021-01" db="EMBL/GenBank/DDBJ databases">
        <title>Whole genome shotgun sequence of Virgisporangium ochraceum NBRC 16418.</title>
        <authorList>
            <person name="Komaki H."/>
            <person name="Tamura T."/>
        </authorList>
    </citation>
    <scope>NUCLEOTIDE SEQUENCE</scope>
    <source>
        <strain evidence="1">NBRC 16418</strain>
    </source>
</reference>
<protein>
    <submittedName>
        <fullName evidence="1">Uncharacterized protein</fullName>
    </submittedName>
</protein>
<evidence type="ECO:0000313" key="2">
    <source>
        <dbReference type="Proteomes" id="UP000635606"/>
    </source>
</evidence>
<gene>
    <name evidence="1" type="ORF">Voc01_056820</name>
</gene>
<dbReference type="AlphaFoldDB" id="A0A8J4ECR6"/>
<name>A0A8J4ECR6_9ACTN</name>
<keyword evidence="2" id="KW-1185">Reference proteome</keyword>
<dbReference type="RefSeq" id="WP_203930658.1">
    <property type="nucleotide sequence ID" value="NZ_BOPH01000082.1"/>
</dbReference>